<gene>
    <name evidence="2" type="ORF">BDV98DRAFT_564077</name>
</gene>
<dbReference type="EMBL" id="ML178820">
    <property type="protein sequence ID" value="TFL03355.1"/>
    <property type="molecule type" value="Genomic_DNA"/>
</dbReference>
<evidence type="ECO:0000259" key="1">
    <source>
        <dbReference type="PROSITE" id="PS50181"/>
    </source>
</evidence>
<keyword evidence="3" id="KW-1185">Reference proteome</keyword>
<feature type="domain" description="F-box" evidence="1">
    <location>
        <begin position="40"/>
        <end position="89"/>
    </location>
</feature>
<reference evidence="2 3" key="1">
    <citation type="journal article" date="2019" name="Nat. Ecol. Evol.">
        <title>Megaphylogeny resolves global patterns of mushroom evolution.</title>
        <authorList>
            <person name="Varga T."/>
            <person name="Krizsan K."/>
            <person name="Foldi C."/>
            <person name="Dima B."/>
            <person name="Sanchez-Garcia M."/>
            <person name="Sanchez-Ramirez S."/>
            <person name="Szollosi G.J."/>
            <person name="Szarkandi J.G."/>
            <person name="Papp V."/>
            <person name="Albert L."/>
            <person name="Andreopoulos W."/>
            <person name="Angelini C."/>
            <person name="Antonin V."/>
            <person name="Barry K.W."/>
            <person name="Bougher N.L."/>
            <person name="Buchanan P."/>
            <person name="Buyck B."/>
            <person name="Bense V."/>
            <person name="Catcheside P."/>
            <person name="Chovatia M."/>
            <person name="Cooper J."/>
            <person name="Damon W."/>
            <person name="Desjardin D."/>
            <person name="Finy P."/>
            <person name="Geml J."/>
            <person name="Haridas S."/>
            <person name="Hughes K."/>
            <person name="Justo A."/>
            <person name="Karasinski D."/>
            <person name="Kautmanova I."/>
            <person name="Kiss B."/>
            <person name="Kocsube S."/>
            <person name="Kotiranta H."/>
            <person name="LaButti K.M."/>
            <person name="Lechner B.E."/>
            <person name="Liimatainen K."/>
            <person name="Lipzen A."/>
            <person name="Lukacs Z."/>
            <person name="Mihaltcheva S."/>
            <person name="Morgado L.N."/>
            <person name="Niskanen T."/>
            <person name="Noordeloos M.E."/>
            <person name="Ohm R.A."/>
            <person name="Ortiz-Santana B."/>
            <person name="Ovrebo C."/>
            <person name="Racz N."/>
            <person name="Riley R."/>
            <person name="Savchenko A."/>
            <person name="Shiryaev A."/>
            <person name="Soop K."/>
            <person name="Spirin V."/>
            <person name="Szebenyi C."/>
            <person name="Tomsovsky M."/>
            <person name="Tulloss R.E."/>
            <person name="Uehling J."/>
            <person name="Grigoriev I.V."/>
            <person name="Vagvolgyi C."/>
            <person name="Papp T."/>
            <person name="Martin F.M."/>
            <person name="Miettinen O."/>
            <person name="Hibbett D.S."/>
            <person name="Nagy L.G."/>
        </authorList>
    </citation>
    <scope>NUCLEOTIDE SEQUENCE [LARGE SCALE GENOMIC DNA]</scope>
    <source>
        <strain evidence="2 3">CBS 309.79</strain>
    </source>
</reference>
<dbReference type="SUPFAM" id="SSF81383">
    <property type="entry name" value="F-box domain"/>
    <property type="match status" value="1"/>
</dbReference>
<protein>
    <recommendedName>
        <fullName evidence="1">F-box domain-containing protein</fullName>
    </recommendedName>
</protein>
<name>A0A5C3QN01_9AGAR</name>
<dbReference type="InterPro" id="IPR036047">
    <property type="entry name" value="F-box-like_dom_sf"/>
</dbReference>
<dbReference type="Proteomes" id="UP000305067">
    <property type="component" value="Unassembled WGS sequence"/>
</dbReference>
<evidence type="ECO:0000313" key="2">
    <source>
        <dbReference type="EMBL" id="TFL03355.1"/>
    </source>
</evidence>
<dbReference type="OrthoDB" id="2322499at2759"/>
<organism evidence="2 3">
    <name type="scientific">Pterulicium gracile</name>
    <dbReference type="NCBI Taxonomy" id="1884261"/>
    <lineage>
        <taxon>Eukaryota</taxon>
        <taxon>Fungi</taxon>
        <taxon>Dikarya</taxon>
        <taxon>Basidiomycota</taxon>
        <taxon>Agaricomycotina</taxon>
        <taxon>Agaricomycetes</taxon>
        <taxon>Agaricomycetidae</taxon>
        <taxon>Agaricales</taxon>
        <taxon>Pleurotineae</taxon>
        <taxon>Pterulaceae</taxon>
        <taxon>Pterulicium</taxon>
    </lineage>
</organism>
<dbReference type="AlphaFoldDB" id="A0A5C3QN01"/>
<dbReference type="InterPro" id="IPR001810">
    <property type="entry name" value="F-box_dom"/>
</dbReference>
<accession>A0A5C3QN01</accession>
<sequence>MPPRAKKVKTRDFPTGVTLQLTKSPRKPKAVRVDELRGKLKYMTDIPLELLSEILAYVQPVDLMNLARADKVLRGILLSRSARPIWIKALEICVVPTWSEISEPLSDADWGKHRPQLVRELPLSEATEFAVPLVGEVLEHALLATTGGMSTTAGRVRY</sequence>
<dbReference type="PROSITE" id="PS50181">
    <property type="entry name" value="FBOX"/>
    <property type="match status" value="1"/>
</dbReference>
<proteinExistence type="predicted"/>
<dbReference type="STRING" id="1884261.A0A5C3QN01"/>
<evidence type="ECO:0000313" key="3">
    <source>
        <dbReference type="Proteomes" id="UP000305067"/>
    </source>
</evidence>